<dbReference type="Proteomes" id="UP001062846">
    <property type="component" value="Chromosome 9"/>
</dbReference>
<proteinExistence type="predicted"/>
<protein>
    <submittedName>
        <fullName evidence="1">Uncharacterized protein</fullName>
    </submittedName>
</protein>
<reference evidence="1" key="1">
    <citation type="submission" date="2022-02" db="EMBL/GenBank/DDBJ databases">
        <title>Plant Genome Project.</title>
        <authorList>
            <person name="Zhang R.-G."/>
        </authorList>
    </citation>
    <scope>NUCLEOTIDE SEQUENCE</scope>
    <source>
        <strain evidence="1">AT1</strain>
    </source>
</reference>
<sequence>MGFSYQIWRSDQAHLVLIDADHVYGTWDKWSPFLFHDGAVYVRYGADLFNLVIAIRDDSGLRWHLFLFLLLEPV</sequence>
<name>A0ACC0MGB4_RHOML</name>
<evidence type="ECO:0000313" key="1">
    <source>
        <dbReference type="EMBL" id="KAI8540025.1"/>
    </source>
</evidence>
<accession>A0ACC0MGB4</accession>
<comment type="caution">
    <text evidence="1">The sequence shown here is derived from an EMBL/GenBank/DDBJ whole genome shotgun (WGS) entry which is preliminary data.</text>
</comment>
<organism evidence="1 2">
    <name type="scientific">Rhododendron molle</name>
    <name type="common">Chinese azalea</name>
    <name type="synonym">Azalea mollis</name>
    <dbReference type="NCBI Taxonomy" id="49168"/>
    <lineage>
        <taxon>Eukaryota</taxon>
        <taxon>Viridiplantae</taxon>
        <taxon>Streptophyta</taxon>
        <taxon>Embryophyta</taxon>
        <taxon>Tracheophyta</taxon>
        <taxon>Spermatophyta</taxon>
        <taxon>Magnoliopsida</taxon>
        <taxon>eudicotyledons</taxon>
        <taxon>Gunneridae</taxon>
        <taxon>Pentapetalae</taxon>
        <taxon>asterids</taxon>
        <taxon>Ericales</taxon>
        <taxon>Ericaceae</taxon>
        <taxon>Ericoideae</taxon>
        <taxon>Rhodoreae</taxon>
        <taxon>Rhododendron</taxon>
    </lineage>
</organism>
<gene>
    <name evidence="1" type="ORF">RHMOL_Rhmol09G0229100</name>
</gene>
<evidence type="ECO:0000313" key="2">
    <source>
        <dbReference type="Proteomes" id="UP001062846"/>
    </source>
</evidence>
<dbReference type="EMBL" id="CM046396">
    <property type="protein sequence ID" value="KAI8540025.1"/>
    <property type="molecule type" value="Genomic_DNA"/>
</dbReference>
<keyword evidence="2" id="KW-1185">Reference proteome</keyword>